<dbReference type="InterPro" id="IPR043502">
    <property type="entry name" value="DNA/RNA_pol_sf"/>
</dbReference>
<dbReference type="SUPFAM" id="SSF56672">
    <property type="entry name" value="DNA/RNA polymerases"/>
    <property type="match status" value="1"/>
</dbReference>
<dbReference type="Gene3D" id="3.10.10.10">
    <property type="entry name" value="HIV Type 1 Reverse Transcriptase, subunit A, domain 1"/>
    <property type="match status" value="1"/>
</dbReference>
<protein>
    <submittedName>
        <fullName evidence="1">Retrovirus-related Pol polyprotein from transposon 412</fullName>
    </submittedName>
</protein>
<dbReference type="EMBL" id="BMAV01023066">
    <property type="protein sequence ID" value="GFY78543.1"/>
    <property type="molecule type" value="Genomic_DNA"/>
</dbReference>
<accession>A0A8X7CRL5</accession>
<sequence>MEEFKGILDPELHEAQQEDLLKLLNDFTDVFDFEKKIRVSSKVKHKINTGDCQPIKQKPYRKSFEERRIIQNEVDQMLKLDIVQH</sequence>
<name>A0A8X7CRL5_9ARAC</name>
<dbReference type="OrthoDB" id="10056424at2759"/>
<evidence type="ECO:0000313" key="1">
    <source>
        <dbReference type="EMBL" id="GFY78543.1"/>
    </source>
</evidence>
<comment type="caution">
    <text evidence="1">The sequence shown here is derived from an EMBL/GenBank/DDBJ whole genome shotgun (WGS) entry which is preliminary data.</text>
</comment>
<dbReference type="GO" id="GO:0071897">
    <property type="term" value="P:DNA biosynthetic process"/>
    <property type="evidence" value="ECO:0007669"/>
    <property type="project" value="UniProtKB-ARBA"/>
</dbReference>
<evidence type="ECO:0000313" key="2">
    <source>
        <dbReference type="Proteomes" id="UP000886998"/>
    </source>
</evidence>
<keyword evidence="2" id="KW-1185">Reference proteome</keyword>
<dbReference type="Proteomes" id="UP000886998">
    <property type="component" value="Unassembled WGS sequence"/>
</dbReference>
<gene>
    <name evidence="1" type="primary">POL_680</name>
    <name evidence="1" type="ORF">TNIN_35061</name>
</gene>
<proteinExistence type="predicted"/>
<reference evidence="1" key="1">
    <citation type="submission" date="2020-08" db="EMBL/GenBank/DDBJ databases">
        <title>Multicomponent nature underlies the extraordinary mechanical properties of spider dragline silk.</title>
        <authorList>
            <person name="Kono N."/>
            <person name="Nakamura H."/>
            <person name="Mori M."/>
            <person name="Yoshida Y."/>
            <person name="Ohtoshi R."/>
            <person name="Malay A.D."/>
            <person name="Moran D.A.P."/>
            <person name="Tomita M."/>
            <person name="Numata K."/>
            <person name="Arakawa K."/>
        </authorList>
    </citation>
    <scope>NUCLEOTIDE SEQUENCE</scope>
</reference>
<dbReference type="AlphaFoldDB" id="A0A8X7CRL5"/>
<organism evidence="1 2">
    <name type="scientific">Trichonephila inaurata madagascariensis</name>
    <dbReference type="NCBI Taxonomy" id="2747483"/>
    <lineage>
        <taxon>Eukaryota</taxon>
        <taxon>Metazoa</taxon>
        <taxon>Ecdysozoa</taxon>
        <taxon>Arthropoda</taxon>
        <taxon>Chelicerata</taxon>
        <taxon>Arachnida</taxon>
        <taxon>Araneae</taxon>
        <taxon>Araneomorphae</taxon>
        <taxon>Entelegynae</taxon>
        <taxon>Araneoidea</taxon>
        <taxon>Nephilidae</taxon>
        <taxon>Trichonephila</taxon>
        <taxon>Trichonephila inaurata</taxon>
    </lineage>
</organism>